<evidence type="ECO:0000313" key="2">
    <source>
        <dbReference type="EMBL" id="MDR8523859.1"/>
    </source>
</evidence>
<name>A0AAW8NKT4_9GAMM</name>
<dbReference type="RefSeq" id="WP_310654701.1">
    <property type="nucleotide sequence ID" value="NZ_JAPMLD010000002.1"/>
</dbReference>
<dbReference type="EMBL" id="JAPMLE010000001">
    <property type="protein sequence ID" value="MDR8523859.1"/>
    <property type="molecule type" value="Genomic_DNA"/>
</dbReference>
<accession>A0AAW8NKT4</accession>
<keyword evidence="1" id="KW-1133">Transmembrane helix</keyword>
<dbReference type="AlphaFoldDB" id="A0AAW8NKT4"/>
<organism evidence="2 4">
    <name type="scientific">Shewanella fidelis</name>
    <dbReference type="NCBI Taxonomy" id="173509"/>
    <lineage>
        <taxon>Bacteria</taxon>
        <taxon>Pseudomonadati</taxon>
        <taxon>Pseudomonadota</taxon>
        <taxon>Gammaproteobacteria</taxon>
        <taxon>Alteromonadales</taxon>
        <taxon>Shewanellaceae</taxon>
        <taxon>Shewanella</taxon>
    </lineage>
</organism>
<gene>
    <name evidence="2" type="ORF">OS133_09265</name>
    <name evidence="3" type="ORF">OS134_06450</name>
</gene>
<sequence>MAFERIQKQTHTIAEQTVVVSYDRFTTRFEIKNKQEVIFSSLVLSPIKTSNIVINKQKFTLKILWFILWQSQLLSSKGIVVQELLQRRRRKSISLLVYFMLIISVKIGLGLMA</sequence>
<evidence type="ECO:0000313" key="3">
    <source>
        <dbReference type="EMBL" id="MDW4823706.1"/>
    </source>
</evidence>
<dbReference type="Proteomes" id="UP001271263">
    <property type="component" value="Unassembled WGS sequence"/>
</dbReference>
<evidence type="ECO:0000313" key="5">
    <source>
        <dbReference type="Proteomes" id="UP001271263"/>
    </source>
</evidence>
<keyword evidence="5" id="KW-1185">Reference proteome</keyword>
<evidence type="ECO:0000256" key="1">
    <source>
        <dbReference type="SAM" id="Phobius"/>
    </source>
</evidence>
<dbReference type="EMBL" id="JAPMLD010000002">
    <property type="protein sequence ID" value="MDW4823706.1"/>
    <property type="molecule type" value="Genomic_DNA"/>
</dbReference>
<protein>
    <submittedName>
        <fullName evidence="2">Uncharacterized protein</fullName>
    </submittedName>
</protein>
<proteinExistence type="predicted"/>
<dbReference type="Proteomes" id="UP001259340">
    <property type="component" value="Unassembled WGS sequence"/>
</dbReference>
<evidence type="ECO:0000313" key="4">
    <source>
        <dbReference type="Proteomes" id="UP001259340"/>
    </source>
</evidence>
<reference evidence="3 5" key="1">
    <citation type="journal article" date="2022" name="bioRxiv">
        <title>Prophages regulate Shewanella fidelis 3313 motility and biofilm formation: implications for gut colonization dynamics in Ciona robusta.</title>
        <authorList>
            <person name="Natarajan O."/>
            <person name="Gibboney S.L."/>
            <person name="Young M.N."/>
            <person name="Lim S.J."/>
            <person name="Pluta N."/>
            <person name="Atkinson C.G."/>
            <person name="Leigh B.A."/>
            <person name="Liberti A."/>
            <person name="Kees E.D."/>
            <person name="Breitbart M."/>
            <person name="Gralnick J.A."/>
            <person name="Dishaw L.J."/>
        </authorList>
    </citation>
    <scope>NUCLEOTIDE SEQUENCE [LARGE SCALE GENOMIC DNA]</scope>
    <source>
        <strain evidence="3 5">JG4066</strain>
    </source>
</reference>
<keyword evidence="1" id="KW-0812">Transmembrane</keyword>
<comment type="caution">
    <text evidence="2">The sequence shown here is derived from an EMBL/GenBank/DDBJ whole genome shotgun (WGS) entry which is preliminary data.</text>
</comment>
<reference evidence="2" key="2">
    <citation type="submission" date="2022-11" db="EMBL/GenBank/DDBJ databases">
        <title>Prophages regulate Shewanella fidelis motility and biofilm formation: implications for gut colonization dynamics in Ciona robusta.</title>
        <authorList>
            <person name="Natarajan O."/>
            <person name="Gibboney S.L."/>
            <person name="Young M.N."/>
            <person name="Lim S.J."/>
            <person name="Pluta N."/>
            <person name="Atkinson C.G.F."/>
            <person name="Leigh B.A."/>
            <person name="Liberti A."/>
            <person name="Kees E."/>
            <person name="Breitbart M."/>
            <person name="Gralnick J."/>
            <person name="Dishaw L.J."/>
        </authorList>
    </citation>
    <scope>NUCLEOTIDE SEQUENCE</scope>
    <source>
        <strain evidence="2">3313</strain>
    </source>
</reference>
<keyword evidence="1" id="KW-0472">Membrane</keyword>
<feature type="transmembrane region" description="Helical" evidence="1">
    <location>
        <begin position="93"/>
        <end position="112"/>
    </location>
</feature>